<evidence type="ECO:0000259" key="2">
    <source>
        <dbReference type="Pfam" id="PF13539"/>
    </source>
</evidence>
<dbReference type="Pfam" id="PF13539">
    <property type="entry name" value="Peptidase_M15_4"/>
    <property type="match status" value="1"/>
</dbReference>
<feature type="coiled-coil region" evidence="1">
    <location>
        <begin position="47"/>
        <end position="74"/>
    </location>
</feature>
<dbReference type="InterPro" id="IPR009045">
    <property type="entry name" value="Zn_M74/Hedgehog-like"/>
</dbReference>
<accession>A0A126UX97</accession>
<dbReference type="STRING" id="1579316.RC74_04860"/>
<proteinExistence type="predicted"/>
<dbReference type="KEGG" id="hat:RC74_04860"/>
<evidence type="ECO:0000256" key="1">
    <source>
        <dbReference type="SAM" id="Coils"/>
    </source>
</evidence>
<gene>
    <name evidence="3" type="ORF">RC74_04860</name>
</gene>
<dbReference type="SUPFAM" id="SSF55166">
    <property type="entry name" value="Hedgehog/DD-peptidase"/>
    <property type="match status" value="1"/>
</dbReference>
<sequence length="276" mass="30554">MKRLIPIVVLTIVLLLVALAWLVIQTGRGQDDYSNEPGIDSGARIEIEGLRQQIEALRGQIEALQNQVQQLGSAPQAMPQMNDQPFVKEGPNTILDAYAQVVLIANRREVNKGIVVGGPSFLESFLGRPREVLSDDCEPMTNPKLKDLLVLADVGPIKVNMLQPAVDSLNRVFEKVRATDPDLYERINTAGALCVRQIRGTVGRTSTHSFGLAVDLNIDGHLDTLGDGKTQLGLTILADFFNEEGWVWGAGFTREDSMHFEISRQMLEQWRLEGKI</sequence>
<evidence type="ECO:0000313" key="4">
    <source>
        <dbReference type="Proteomes" id="UP000070371"/>
    </source>
</evidence>
<dbReference type="EMBL" id="CP014327">
    <property type="protein sequence ID" value="AML50701.1"/>
    <property type="molecule type" value="Genomic_DNA"/>
</dbReference>
<dbReference type="Gene3D" id="3.30.1380.10">
    <property type="match status" value="1"/>
</dbReference>
<keyword evidence="4" id="KW-1185">Reference proteome</keyword>
<evidence type="ECO:0000313" key="3">
    <source>
        <dbReference type="EMBL" id="AML50701.1"/>
    </source>
</evidence>
<feature type="domain" description="Peptidase M15C" evidence="2">
    <location>
        <begin position="203"/>
        <end position="262"/>
    </location>
</feature>
<protein>
    <recommendedName>
        <fullName evidence="2">Peptidase M15C domain-containing protein</fullName>
    </recommendedName>
</protein>
<dbReference type="AlphaFoldDB" id="A0A126UX97"/>
<organism evidence="3 4">
    <name type="scientific">Falsihalocynthiibacter arcticus</name>
    <dbReference type="NCBI Taxonomy" id="1579316"/>
    <lineage>
        <taxon>Bacteria</taxon>
        <taxon>Pseudomonadati</taxon>
        <taxon>Pseudomonadota</taxon>
        <taxon>Alphaproteobacteria</taxon>
        <taxon>Rhodobacterales</taxon>
        <taxon>Roseobacteraceae</taxon>
        <taxon>Falsihalocynthiibacter</taxon>
    </lineage>
</organism>
<reference evidence="3 4" key="1">
    <citation type="submission" date="2016-02" db="EMBL/GenBank/DDBJ databases">
        <title>Complete genome sequence of Halocynthiibacter arcticus PAMC 20958t from arctic marine sediment.</title>
        <authorList>
            <person name="Lee Y.M."/>
            <person name="Baek K."/>
            <person name="Lee H.K."/>
            <person name="Shin S.C."/>
        </authorList>
    </citation>
    <scope>NUCLEOTIDE SEQUENCE [LARGE SCALE GENOMIC DNA]</scope>
    <source>
        <strain evidence="3">PAMC 20958</strain>
    </source>
</reference>
<keyword evidence="1" id="KW-0175">Coiled coil</keyword>
<dbReference type="GO" id="GO:0008233">
    <property type="term" value="F:peptidase activity"/>
    <property type="evidence" value="ECO:0007669"/>
    <property type="project" value="InterPro"/>
</dbReference>
<dbReference type="InterPro" id="IPR039561">
    <property type="entry name" value="Peptidase_M15C"/>
</dbReference>
<dbReference type="Proteomes" id="UP000070371">
    <property type="component" value="Chromosome"/>
</dbReference>
<name>A0A126UX97_9RHOB</name>
<dbReference type="OrthoDB" id="9799970at2"/>